<comment type="caution">
    <text evidence="1">The sequence shown here is derived from an EMBL/GenBank/DDBJ whole genome shotgun (WGS) entry which is preliminary data.</text>
</comment>
<sequence>MFSQLTQTTMLFIQKTLVNCEKHPSFFGAALSSPDGLILASHGQLPSDEAAACASSLFIESSNSLAYISESPAKTMLIWTNDKLMTVNRLNDGSILLILFYATDAYQTIYEFSQLTAQKLDQALKMLG</sequence>
<proteinExistence type="predicted"/>
<evidence type="ECO:0000313" key="2">
    <source>
        <dbReference type="Proteomes" id="UP000196536"/>
    </source>
</evidence>
<evidence type="ECO:0008006" key="3">
    <source>
        <dbReference type="Google" id="ProtNLM"/>
    </source>
</evidence>
<protein>
    <recommendedName>
        <fullName evidence="3">Roadblock/LAMTOR2 domain-containing protein</fullName>
    </recommendedName>
</protein>
<keyword evidence="2" id="KW-1185">Reference proteome</keyword>
<gene>
    <name evidence="1" type="ORF">CAP51_08720</name>
</gene>
<dbReference type="RefSeq" id="WP_087620341.1">
    <property type="nucleotide sequence ID" value="NZ_JAKVJF010000026.1"/>
</dbReference>
<dbReference type="AlphaFoldDB" id="A0A1Z9Z013"/>
<dbReference type="EMBL" id="NEXX01000002">
    <property type="protein sequence ID" value="OUY07798.1"/>
    <property type="molecule type" value="Genomic_DNA"/>
</dbReference>
<name>A0A1Z9Z013_9GAMM</name>
<organism evidence="1 2">
    <name type="scientific">Acinetobacter populi</name>
    <dbReference type="NCBI Taxonomy" id="1582270"/>
    <lineage>
        <taxon>Bacteria</taxon>
        <taxon>Pseudomonadati</taxon>
        <taxon>Pseudomonadota</taxon>
        <taxon>Gammaproteobacteria</taxon>
        <taxon>Moraxellales</taxon>
        <taxon>Moraxellaceae</taxon>
        <taxon>Acinetobacter</taxon>
    </lineage>
</organism>
<dbReference type="Gene3D" id="3.30.450.30">
    <property type="entry name" value="Dynein light chain 2a, cytoplasmic"/>
    <property type="match status" value="1"/>
</dbReference>
<evidence type="ECO:0000313" key="1">
    <source>
        <dbReference type="EMBL" id="OUY07798.1"/>
    </source>
</evidence>
<reference evidence="1 2" key="1">
    <citation type="submission" date="2017-05" db="EMBL/GenBank/DDBJ databases">
        <title>Acinetobacter populi ANC 5415 (= PBJ7), whole genome shotgun sequencing project.</title>
        <authorList>
            <person name="Nemec A."/>
            <person name="Radolfova-Krizova L."/>
        </authorList>
    </citation>
    <scope>NUCLEOTIDE SEQUENCE [LARGE SCALE GENOMIC DNA]</scope>
    <source>
        <strain evidence="1 2">PBJ7</strain>
    </source>
</reference>
<dbReference type="SUPFAM" id="SSF103196">
    <property type="entry name" value="Roadblock/LC7 domain"/>
    <property type="match status" value="1"/>
</dbReference>
<dbReference type="OrthoDB" id="9969484at2"/>
<dbReference type="Proteomes" id="UP000196536">
    <property type="component" value="Unassembled WGS sequence"/>
</dbReference>
<accession>A0A1Z9Z013</accession>